<dbReference type="InterPro" id="IPR002781">
    <property type="entry name" value="TM_pro_TauE-like"/>
</dbReference>
<gene>
    <name evidence="6" type="ORF">AACH00_09705</name>
</gene>
<evidence type="ECO:0000256" key="2">
    <source>
        <dbReference type="ARBA" id="ARBA00022692"/>
    </source>
</evidence>
<protein>
    <recommendedName>
        <fullName evidence="5">Probable membrane transporter protein</fullName>
    </recommendedName>
</protein>
<keyword evidence="4 5" id="KW-0472">Membrane</keyword>
<accession>A0ABU9C6V2</accession>
<keyword evidence="5" id="KW-1003">Cell membrane</keyword>
<dbReference type="EMBL" id="JBBUTI010000006">
    <property type="protein sequence ID" value="MEK8046621.1"/>
    <property type="molecule type" value="Genomic_DNA"/>
</dbReference>
<comment type="subcellular location">
    <subcellularLocation>
        <location evidence="5">Cell membrane</location>
        <topology evidence="5">Multi-pass membrane protein</topology>
    </subcellularLocation>
    <subcellularLocation>
        <location evidence="1">Membrane</location>
        <topology evidence="1">Multi-pass membrane protein</topology>
    </subcellularLocation>
</comment>
<dbReference type="PANTHER" id="PTHR43701:SF2">
    <property type="entry name" value="MEMBRANE TRANSPORTER PROTEIN YJNA-RELATED"/>
    <property type="match status" value="1"/>
</dbReference>
<feature type="transmembrane region" description="Helical" evidence="5">
    <location>
        <begin position="98"/>
        <end position="116"/>
    </location>
</feature>
<evidence type="ECO:0000256" key="5">
    <source>
        <dbReference type="RuleBase" id="RU363041"/>
    </source>
</evidence>
<keyword evidence="7" id="KW-1185">Reference proteome</keyword>
<sequence length="269" mass="27746">MDLLLEAGVLGLLVGSVMALTGAGGGVLAAPLLMLVLHLSPSEATPIALVAVGAAAWLGAWLGWRERVLRYRAAALIGGIAAVTAPLGVWLSHQVPGQWLKAALVAVLGWTCLRMARMAWQRTPPDTRELAYRPCQFNPEKGQLHWTAPCARALAGTGASAGLLSGLLGVGGGFIIVPALSRHSTLDVRHITATSLAVTAVATLSGWLSALHFGSVNVPVALCFGGAAMAAMLLGQRFAAQLPARWVQTGLAVLAGGLGVRLLVNLLMP</sequence>
<evidence type="ECO:0000256" key="1">
    <source>
        <dbReference type="ARBA" id="ARBA00004141"/>
    </source>
</evidence>
<feature type="transmembrane region" description="Helical" evidence="5">
    <location>
        <begin position="216"/>
        <end position="234"/>
    </location>
</feature>
<dbReference type="PANTHER" id="PTHR43701">
    <property type="entry name" value="MEMBRANE TRANSPORTER PROTEIN MJ0441-RELATED"/>
    <property type="match status" value="1"/>
</dbReference>
<feature type="transmembrane region" description="Helical" evidence="5">
    <location>
        <begin position="246"/>
        <end position="268"/>
    </location>
</feature>
<comment type="similarity">
    <text evidence="5">Belongs to the 4-toluene sulfonate uptake permease (TSUP) (TC 2.A.102) family.</text>
</comment>
<proteinExistence type="inferred from homology"/>
<comment type="caution">
    <text evidence="6">The sequence shown here is derived from an EMBL/GenBank/DDBJ whole genome shotgun (WGS) entry which is preliminary data.</text>
</comment>
<evidence type="ECO:0000256" key="3">
    <source>
        <dbReference type="ARBA" id="ARBA00022989"/>
    </source>
</evidence>
<keyword evidence="3 5" id="KW-1133">Transmembrane helix</keyword>
<reference evidence="6 7" key="1">
    <citation type="submission" date="2024-04" db="EMBL/GenBank/DDBJ databases">
        <title>Novel species of the genus Ideonella isolated from streams.</title>
        <authorList>
            <person name="Lu H."/>
        </authorList>
    </citation>
    <scope>NUCLEOTIDE SEQUENCE [LARGE SCALE GENOMIC DNA]</scope>
    <source>
        <strain evidence="6 7">LYT19W</strain>
    </source>
</reference>
<feature type="transmembrane region" description="Helical" evidence="5">
    <location>
        <begin position="71"/>
        <end position="92"/>
    </location>
</feature>
<dbReference type="InterPro" id="IPR051598">
    <property type="entry name" value="TSUP/Inactive_protease-like"/>
</dbReference>
<name>A0ABU9C6V2_9BURK</name>
<dbReference type="Pfam" id="PF01925">
    <property type="entry name" value="TauE"/>
    <property type="match status" value="1"/>
</dbReference>
<keyword evidence="2 5" id="KW-0812">Transmembrane</keyword>
<evidence type="ECO:0000313" key="7">
    <source>
        <dbReference type="Proteomes" id="UP001379945"/>
    </source>
</evidence>
<organism evidence="6 7">
    <name type="scientific">Ideonella margarita</name>
    <dbReference type="NCBI Taxonomy" id="2984191"/>
    <lineage>
        <taxon>Bacteria</taxon>
        <taxon>Pseudomonadati</taxon>
        <taxon>Pseudomonadota</taxon>
        <taxon>Betaproteobacteria</taxon>
        <taxon>Burkholderiales</taxon>
        <taxon>Sphaerotilaceae</taxon>
        <taxon>Ideonella</taxon>
    </lineage>
</organism>
<feature type="transmembrane region" description="Helical" evidence="5">
    <location>
        <begin position="191"/>
        <end position="210"/>
    </location>
</feature>
<evidence type="ECO:0000313" key="6">
    <source>
        <dbReference type="EMBL" id="MEK8046621.1"/>
    </source>
</evidence>
<dbReference type="Proteomes" id="UP001379945">
    <property type="component" value="Unassembled WGS sequence"/>
</dbReference>
<evidence type="ECO:0000256" key="4">
    <source>
        <dbReference type="ARBA" id="ARBA00023136"/>
    </source>
</evidence>
<feature type="transmembrane region" description="Helical" evidence="5">
    <location>
        <begin position="45"/>
        <end position="64"/>
    </location>
</feature>
<dbReference type="RefSeq" id="WP_341398917.1">
    <property type="nucleotide sequence ID" value="NZ_JBBUTI010000006.1"/>
</dbReference>